<dbReference type="GO" id="GO:0005975">
    <property type="term" value="P:carbohydrate metabolic process"/>
    <property type="evidence" value="ECO:0007669"/>
    <property type="project" value="InterPro"/>
</dbReference>
<accession>A0AAV2R5Q1</accession>
<dbReference type="PANTHER" id="PTHR42899">
    <property type="entry name" value="SPERMATOGENESIS-ASSOCIATED PROTEIN 20"/>
    <property type="match status" value="1"/>
</dbReference>
<dbReference type="Gene3D" id="3.40.30.10">
    <property type="entry name" value="Glutaredoxin"/>
    <property type="match status" value="1"/>
</dbReference>
<dbReference type="Gene3D" id="1.50.10.20">
    <property type="match status" value="1"/>
</dbReference>
<dbReference type="InterPro" id="IPR008928">
    <property type="entry name" value="6-hairpin_glycosidase_sf"/>
</dbReference>
<dbReference type="InterPro" id="IPR024705">
    <property type="entry name" value="Ssp411"/>
</dbReference>
<evidence type="ECO:0000259" key="1">
    <source>
        <dbReference type="Pfam" id="PF03190"/>
    </source>
</evidence>
<protein>
    <recommendedName>
        <fullName evidence="1">Spermatogenesis-associated protein 20-like TRX domain-containing protein</fullName>
    </recommendedName>
</protein>
<dbReference type="SUPFAM" id="SSF48208">
    <property type="entry name" value="Six-hairpin glycosidases"/>
    <property type="match status" value="1"/>
</dbReference>
<dbReference type="InterPro" id="IPR004879">
    <property type="entry name" value="Ssp411-like_TRX"/>
</dbReference>
<evidence type="ECO:0000313" key="3">
    <source>
        <dbReference type="Proteomes" id="UP001497623"/>
    </source>
</evidence>
<feature type="non-terminal residue" evidence="2">
    <location>
        <position position="1"/>
    </location>
</feature>
<gene>
    <name evidence="2" type="ORF">MNOR_LOCUS19339</name>
</gene>
<dbReference type="PIRSF" id="PIRSF006402">
    <property type="entry name" value="UCP006402_thioredoxin"/>
    <property type="match status" value="1"/>
</dbReference>
<dbReference type="CDD" id="cd02955">
    <property type="entry name" value="SSP411"/>
    <property type="match status" value="1"/>
</dbReference>
<name>A0AAV2R5Q1_MEGNR</name>
<reference evidence="2 3" key="1">
    <citation type="submission" date="2024-05" db="EMBL/GenBank/DDBJ databases">
        <authorList>
            <person name="Wallberg A."/>
        </authorList>
    </citation>
    <scope>NUCLEOTIDE SEQUENCE [LARGE SCALE GENOMIC DNA]</scope>
</reference>
<keyword evidence="3" id="KW-1185">Reference proteome</keyword>
<dbReference type="SUPFAM" id="SSF52833">
    <property type="entry name" value="Thioredoxin-like"/>
    <property type="match status" value="1"/>
</dbReference>
<feature type="domain" description="Spermatogenesis-associated protein 20-like TRX" evidence="1">
    <location>
        <begin position="57"/>
        <end position="219"/>
    </location>
</feature>
<dbReference type="Pfam" id="PF03190">
    <property type="entry name" value="Thioredox_DsbH"/>
    <property type="match status" value="1"/>
</dbReference>
<dbReference type="Proteomes" id="UP001497623">
    <property type="component" value="Unassembled WGS sequence"/>
</dbReference>
<dbReference type="EMBL" id="CAXKWB010014312">
    <property type="protein sequence ID" value="CAL4110138.1"/>
    <property type="molecule type" value="Genomic_DNA"/>
</dbReference>
<dbReference type="InterPro" id="IPR036249">
    <property type="entry name" value="Thioredoxin-like_sf"/>
</dbReference>
<dbReference type="AlphaFoldDB" id="A0AAV2R5Q1"/>
<organism evidence="2 3">
    <name type="scientific">Meganyctiphanes norvegica</name>
    <name type="common">Northern krill</name>
    <name type="synonym">Thysanopoda norvegica</name>
    <dbReference type="NCBI Taxonomy" id="48144"/>
    <lineage>
        <taxon>Eukaryota</taxon>
        <taxon>Metazoa</taxon>
        <taxon>Ecdysozoa</taxon>
        <taxon>Arthropoda</taxon>
        <taxon>Crustacea</taxon>
        <taxon>Multicrustacea</taxon>
        <taxon>Malacostraca</taxon>
        <taxon>Eumalacostraca</taxon>
        <taxon>Eucarida</taxon>
        <taxon>Euphausiacea</taxon>
        <taxon>Euphausiidae</taxon>
        <taxon>Meganyctiphanes</taxon>
    </lineage>
</organism>
<comment type="caution">
    <text evidence="2">The sequence shown here is derived from an EMBL/GenBank/DDBJ whole genome shotgun (WGS) entry which is preliminary data.</text>
</comment>
<evidence type="ECO:0000313" key="2">
    <source>
        <dbReference type="EMBL" id="CAL4110138.1"/>
    </source>
</evidence>
<proteinExistence type="predicted"/>
<dbReference type="PANTHER" id="PTHR42899:SF1">
    <property type="entry name" value="SPERMATOGENESIS-ASSOCIATED PROTEIN 20"/>
    <property type="match status" value="1"/>
</dbReference>
<sequence>ALQVTEVHFSQTKTLADLMSFRRLCSFTSAVSHQLRIDTVRNMATGSDGAAANAAKTNRLANEKSPYLLQHATNPVDWYPWGEEAFKVAKEKNKLIFLSVGYSTCHWCHVMERESFENHEIAKVMNEHFINIKVDREERPDVDKVYMTFVTSVSGSGGWPMSVWLTPTLQPVYGGTYFPPTDRYYGQPGFLSLLKSLGEQWGSSEDKFVASGSKIMEVLDKSARLPPAGTDNLPSLDCANICLAQLARSYESEYGGFGESPKFPQPSNFNFIFTFASVSPELDYSKQGLNMALHSLTMMAQGGIHDHVGQGFHRYSTDRQWHVPHFEKMLYDQAQLTHSYLDAFLTTSEDVYKDVVVDILTYVNRDLSHPSGGVYSAEEDADSLPTNDAKEKKEGAFCVWTNEEVNEILSETVRPGIETTLADVFSHHYSVVEGGNVNPYQDPHEELKNQNVLMVHGSVEETAQEYGLTHIECEGVLQKSRDILYKVREKRPRPHRDEKMLTSWNGMIMGAFARAGAVMTNKLYVDRAVKVANFIKENLYHDGQLYRVAYPDNDNTISLGGKISGFTDDYAWVVRGLIHLYEATLDCDWLIWAEKIQDKQNELFWDSHGKGYYMSKVEDSSILLKLKEDQDGAEPSGNSVSAGNLTLLGNLLERKDYKDKAKDIFSLFADRLAKIPIALPEMTTALLMYTKDPMNIILSGNREKEDLSKLLSVIHRHLAPNRTIMLANENVESFMYKRHAELKNYHPRTPDAPAAAYVCSNFVCSLPVTSPEGLQESLKKRNKQASSLSS</sequence>